<dbReference type="KEGG" id="vtu:IX91_16115"/>
<keyword evidence="4" id="KW-1185">Reference proteome</keyword>
<dbReference type="Proteomes" id="UP000003836">
    <property type="component" value="Unassembled WGS sequence"/>
</dbReference>
<dbReference type="GeneID" id="23446253"/>
<dbReference type="EMBL" id="AFWI01000174">
    <property type="protein sequence ID" value="EGU51203.1"/>
    <property type="molecule type" value="Genomic_DNA"/>
</dbReference>
<sequence>MKKYTLGATLLSIMTFPSFADEAIDPSDLTNVYTQAAIFVSSDADIRLTTMFTGAWNESISYAGFVEGNFGNTDADKGNQFGTDYLGGRAQYFQVHEFNNTIMPKVGFSTDLIHLKHSGLDDTGLLSVGAIGLINPAYTPGMMVFPNAAYTTGEVFGESADGYMLNLFGTVPVGNSGAFIQFWPEYFSVSGDEVEMTSKSFNFLLNAPTSTDRRQWFISKLQYNTTDVTLPGGHQLEGDPELKAEVGIKWYF</sequence>
<dbReference type="Proteomes" id="UP000030071">
    <property type="component" value="Chromosome 2"/>
</dbReference>
<feature type="signal peptide" evidence="1">
    <location>
        <begin position="1"/>
        <end position="20"/>
    </location>
</feature>
<protein>
    <submittedName>
        <fullName evidence="2">Uncharacterized protein</fullName>
    </submittedName>
</protein>
<proteinExistence type="predicted"/>
<reference evidence="3 4" key="2">
    <citation type="journal article" date="2012" name="Int. J. Syst. Evol. Microbiol.">
        <title>Vibrio caribbeanicus sp. nov., isolated from the marine sponge Scleritoderma cyanea.</title>
        <authorList>
            <person name="Hoffmann M."/>
            <person name="Monday S.R."/>
            <person name="Allard M.W."/>
            <person name="Strain E.A."/>
            <person name="Whittaker P."/>
            <person name="Naum M."/>
            <person name="McCarthy P.J."/>
            <person name="Lopez J.V."/>
            <person name="Fischer M."/>
            <person name="Brown E.W."/>
        </authorList>
    </citation>
    <scope>NUCLEOTIDE SEQUENCE [LARGE SCALE GENOMIC DNA]</scope>
    <source>
        <strain evidence="3 4">ATCC 19109</strain>
    </source>
</reference>
<dbReference type="RefSeq" id="WP_004746602.1">
    <property type="nucleotide sequence ID" value="NZ_AFWI01000174.1"/>
</dbReference>
<evidence type="ECO:0000256" key="1">
    <source>
        <dbReference type="SAM" id="SignalP"/>
    </source>
</evidence>
<name>F9T9N0_9VIBR</name>
<reference evidence="2 5" key="3">
    <citation type="submission" date="2014-08" db="EMBL/GenBank/DDBJ databases">
        <title>First Complete Genome Sequence of the Shellfish Pathogen Vibrio tubiashii.</title>
        <authorList>
            <person name="Richards G.P."/>
            <person name="Needleman D.S."/>
            <person name="Watson M.A."/>
            <person name="Bono J.L."/>
        </authorList>
    </citation>
    <scope>NUCLEOTIDE SEQUENCE [LARGE SCALE GENOMIC DNA]</scope>
    <source>
        <strain evidence="2 5">ATCC 19109</strain>
    </source>
</reference>
<gene>
    <name evidence="2" type="ORF">IX91_16115</name>
    <name evidence="3" type="ORF">VITU9109_10977</name>
</gene>
<evidence type="ECO:0000313" key="2">
    <source>
        <dbReference type="EMBL" id="AIW15623.1"/>
    </source>
</evidence>
<dbReference type="eggNOG" id="ENOG5031MV3">
    <property type="taxonomic scope" value="Bacteria"/>
</dbReference>
<dbReference type="AlphaFoldDB" id="F9T9N0"/>
<feature type="chain" id="PRO_5003394023" evidence="1">
    <location>
        <begin position="21"/>
        <end position="252"/>
    </location>
</feature>
<reference evidence="3" key="1">
    <citation type="submission" date="2011-08" db="EMBL/GenBank/DDBJ databases">
        <authorList>
            <person name="Hoffman M."/>
            <person name="Strain E.A."/>
            <person name="Brown E."/>
            <person name="Allard M.W."/>
        </authorList>
    </citation>
    <scope>NUCLEOTIDE SEQUENCE</scope>
    <source>
        <strain evidence="3">ATCC 19109</strain>
    </source>
</reference>
<organism evidence="2 5">
    <name type="scientific">Vibrio tubiashii ATCC 19109</name>
    <dbReference type="NCBI Taxonomy" id="1051646"/>
    <lineage>
        <taxon>Bacteria</taxon>
        <taxon>Pseudomonadati</taxon>
        <taxon>Pseudomonadota</taxon>
        <taxon>Gammaproteobacteria</taxon>
        <taxon>Vibrionales</taxon>
        <taxon>Vibrionaceae</taxon>
        <taxon>Vibrio</taxon>
        <taxon>Vibrio oreintalis group</taxon>
    </lineage>
</organism>
<evidence type="ECO:0000313" key="4">
    <source>
        <dbReference type="Proteomes" id="UP000003836"/>
    </source>
</evidence>
<dbReference type="EMBL" id="CP009355">
    <property type="protein sequence ID" value="AIW15623.1"/>
    <property type="molecule type" value="Genomic_DNA"/>
</dbReference>
<keyword evidence="1" id="KW-0732">Signal</keyword>
<dbReference type="HOGENOM" id="CLU_1077467_0_0_6"/>
<evidence type="ECO:0000313" key="3">
    <source>
        <dbReference type="EMBL" id="EGU51203.1"/>
    </source>
</evidence>
<dbReference type="PATRIC" id="fig|1051646.9.peg.3133"/>
<accession>F9T9N0</accession>
<evidence type="ECO:0000313" key="5">
    <source>
        <dbReference type="Proteomes" id="UP000030071"/>
    </source>
</evidence>